<evidence type="ECO:0000256" key="3">
    <source>
        <dbReference type="ARBA" id="ARBA00022598"/>
    </source>
</evidence>
<feature type="domain" description="Glutamate--cysteine ligase" evidence="10">
    <location>
        <begin position="7"/>
        <end position="259"/>
    </location>
</feature>
<dbReference type="KEGG" id="lpd:AYR62_08030"/>
<dbReference type="Proteomes" id="UP000093267">
    <property type="component" value="Chromosome"/>
</dbReference>
<dbReference type="GO" id="GO:0005524">
    <property type="term" value="F:ATP binding"/>
    <property type="evidence" value="ECO:0007669"/>
    <property type="project" value="UniProtKB-KW"/>
</dbReference>
<dbReference type="RefSeq" id="WP_065903624.1">
    <property type="nucleotide sequence ID" value="NZ_CP014912.1"/>
</dbReference>
<dbReference type="OrthoDB" id="9803907at2"/>
<dbReference type="STRING" id="240427.AYR62_08030"/>
<evidence type="ECO:0000256" key="8">
    <source>
        <dbReference type="RuleBase" id="RU003544"/>
    </source>
</evidence>
<dbReference type="Pfam" id="PF04262">
    <property type="entry name" value="Glu_cys_ligase"/>
    <property type="match status" value="2"/>
</dbReference>
<dbReference type="UniPathway" id="UPA00142">
    <property type="reaction ID" value="UER00209"/>
</dbReference>
<evidence type="ECO:0000256" key="5">
    <source>
        <dbReference type="ARBA" id="ARBA00022741"/>
    </source>
</evidence>
<dbReference type="Gene3D" id="3.30.590.20">
    <property type="match status" value="1"/>
</dbReference>
<organism evidence="11 12">
    <name type="scientific">Secundilactobacillus paracollinoides</name>
    <dbReference type="NCBI Taxonomy" id="240427"/>
    <lineage>
        <taxon>Bacteria</taxon>
        <taxon>Bacillati</taxon>
        <taxon>Bacillota</taxon>
        <taxon>Bacilli</taxon>
        <taxon>Lactobacillales</taxon>
        <taxon>Lactobacillaceae</taxon>
        <taxon>Secundilactobacillus</taxon>
    </lineage>
</organism>
<dbReference type="GO" id="GO:0046872">
    <property type="term" value="F:metal ion binding"/>
    <property type="evidence" value="ECO:0007669"/>
    <property type="project" value="TreeGrafter"/>
</dbReference>
<sequence>MLENLLATIQKEDLAEQLYHSLVGIEIEENRIDKNGRLSRQEHPQELGSRQFHPYLQTDFGEAQAELITDPNPNIGGVLDQLDALQTVFYRSLKGDDRIWPMSMPPAIDEEDRQYIRDHFERPNYAVYRDYLTEKYDVAPKIITGIHLNFSLPDPVVNRLFPYYENEFASVKDFKNALYFRITQNLVLHRWLLTYLFGASPVAEAGFFDNYPVDVDLTHPVRSIRSSKYGYANLPADHMDMGVYQSLSHFVKTIDAAVADGHLYAASEFYGPVRLRGQVELSDYLQKGIRYLEFRNFDLTPFTPNGVSRHAMYFMKLFWIYLLVTPVDLTDIGAQLTQAGRDNDQVALEDPKQPTFKQAEGQAIFHRLDELAKALNAHSEQITAVDDFAEFMTHPELTPAAKMVDQLVDGSLMTFGKQQAAKWKADRIGAQDLIPAMYRLPVRAQELVFRAIQLGIRYYVVHDEHGEALLMLTYDGLTQVVQADKIPDEAATAYLQGLFPDLPMPVTDSLKNE</sequence>
<dbReference type="GO" id="GO:0006750">
    <property type="term" value="P:glutathione biosynthetic process"/>
    <property type="evidence" value="ECO:0007669"/>
    <property type="project" value="UniProtKB-UniPathway"/>
</dbReference>
<evidence type="ECO:0000259" key="10">
    <source>
        <dbReference type="Pfam" id="PF04262"/>
    </source>
</evidence>
<comment type="catalytic activity">
    <reaction evidence="7 9">
        <text>L-cysteine + L-glutamate + ATP = gamma-L-glutamyl-L-cysteine + ADP + phosphate + H(+)</text>
        <dbReference type="Rhea" id="RHEA:13285"/>
        <dbReference type="ChEBI" id="CHEBI:15378"/>
        <dbReference type="ChEBI" id="CHEBI:29985"/>
        <dbReference type="ChEBI" id="CHEBI:30616"/>
        <dbReference type="ChEBI" id="CHEBI:35235"/>
        <dbReference type="ChEBI" id="CHEBI:43474"/>
        <dbReference type="ChEBI" id="CHEBI:58173"/>
        <dbReference type="ChEBI" id="CHEBI:456216"/>
        <dbReference type="EC" id="6.3.2.2"/>
    </reaction>
</comment>
<feature type="domain" description="Glutamate--cysteine ligase" evidence="10">
    <location>
        <begin position="265"/>
        <end position="327"/>
    </location>
</feature>
<dbReference type="EMBL" id="CP014924">
    <property type="protein sequence ID" value="ANZ68289.1"/>
    <property type="molecule type" value="Genomic_DNA"/>
</dbReference>
<name>A0A1B2J1Z2_9LACO</name>
<reference evidence="11 12" key="1">
    <citation type="submission" date="2016-03" db="EMBL/GenBank/DDBJ databases">
        <title>Pediococcus and Lactobacillus from brewery environment - whole genome sequencing and assembly.</title>
        <authorList>
            <person name="Behr J."/>
            <person name="Geissler A.J."/>
            <person name="Vogel R.F."/>
        </authorList>
    </citation>
    <scope>NUCLEOTIDE SEQUENCE [LARGE SCALE GENOMIC DNA]</scope>
    <source>
        <strain evidence="11 12">TMW 1.1995</strain>
    </source>
</reference>
<proteinExistence type="inferred from homology"/>
<dbReference type="InterPro" id="IPR014746">
    <property type="entry name" value="Gln_synth/guanido_kin_cat_dom"/>
</dbReference>
<evidence type="ECO:0000256" key="6">
    <source>
        <dbReference type="ARBA" id="ARBA00022840"/>
    </source>
</evidence>
<comment type="similarity">
    <text evidence="8">Belongs to the glutamate--cysteine ligase type 1 family.</text>
</comment>
<dbReference type="AlphaFoldDB" id="A0A1B2J1Z2"/>
<dbReference type="SUPFAM" id="SSF55931">
    <property type="entry name" value="Glutamine synthetase/guanido kinase"/>
    <property type="match status" value="1"/>
</dbReference>
<protein>
    <recommendedName>
        <fullName evidence="2 9">Glutamate--cysteine ligase</fullName>
        <ecNumber evidence="2 9">6.3.2.2</ecNumber>
    </recommendedName>
</protein>
<dbReference type="PANTHER" id="PTHR38761:SF1">
    <property type="entry name" value="GLUTAMATE--CYSTEINE LIGASE"/>
    <property type="match status" value="1"/>
</dbReference>
<evidence type="ECO:0000256" key="1">
    <source>
        <dbReference type="ARBA" id="ARBA00005006"/>
    </source>
</evidence>
<dbReference type="EC" id="6.3.2.2" evidence="2 9"/>
<evidence type="ECO:0000256" key="4">
    <source>
        <dbReference type="ARBA" id="ARBA00022684"/>
    </source>
</evidence>
<dbReference type="GO" id="GO:0005829">
    <property type="term" value="C:cytosol"/>
    <property type="evidence" value="ECO:0007669"/>
    <property type="project" value="TreeGrafter"/>
</dbReference>
<gene>
    <name evidence="11" type="ORF">AYR63_14925</name>
</gene>
<dbReference type="GO" id="GO:0004357">
    <property type="term" value="F:glutamate-cysteine ligase activity"/>
    <property type="evidence" value="ECO:0007669"/>
    <property type="project" value="UniProtKB-EC"/>
</dbReference>
<dbReference type="InterPro" id="IPR007370">
    <property type="entry name" value="Glu_cys_ligase"/>
</dbReference>
<evidence type="ECO:0000313" key="12">
    <source>
        <dbReference type="Proteomes" id="UP000093267"/>
    </source>
</evidence>
<evidence type="ECO:0000256" key="7">
    <source>
        <dbReference type="ARBA" id="ARBA00048819"/>
    </source>
</evidence>
<keyword evidence="4 8" id="KW-0317">Glutathione biosynthesis</keyword>
<accession>A0A1B2J1Z2</accession>
<evidence type="ECO:0000256" key="2">
    <source>
        <dbReference type="ARBA" id="ARBA00012220"/>
    </source>
</evidence>
<evidence type="ECO:0000313" key="11">
    <source>
        <dbReference type="EMBL" id="ANZ68289.1"/>
    </source>
</evidence>
<keyword evidence="12" id="KW-1185">Reference proteome</keyword>
<comment type="pathway">
    <text evidence="1 9">Sulfur metabolism; glutathione biosynthesis; glutathione from L-cysteine and L-glutamate: step 1/2.</text>
</comment>
<keyword evidence="5" id="KW-0547">Nucleotide-binding</keyword>
<evidence type="ECO:0000256" key="9">
    <source>
        <dbReference type="RuleBase" id="RU004391"/>
    </source>
</evidence>
<keyword evidence="3 8" id="KW-0436">Ligase</keyword>
<keyword evidence="6" id="KW-0067">ATP-binding</keyword>
<dbReference type="InterPro" id="IPR006334">
    <property type="entry name" value="Glut_cys_ligase"/>
</dbReference>
<dbReference type="PANTHER" id="PTHR38761">
    <property type="entry name" value="GLUTAMATE--CYSTEINE LIGASE"/>
    <property type="match status" value="1"/>
</dbReference>